<feature type="domain" description="FAD-binding" evidence="3">
    <location>
        <begin position="5"/>
        <end position="309"/>
    </location>
</feature>
<dbReference type="GO" id="GO:0004497">
    <property type="term" value="F:monooxygenase activity"/>
    <property type="evidence" value="ECO:0007669"/>
    <property type="project" value="UniProtKB-KW"/>
</dbReference>
<dbReference type="SUPFAM" id="SSF51905">
    <property type="entry name" value="FAD/NAD(P)-binding domain"/>
    <property type="match status" value="1"/>
</dbReference>
<dbReference type="InterPro" id="IPR050493">
    <property type="entry name" value="FAD-dep_Monooxygenase_BioMet"/>
</dbReference>
<dbReference type="EMBL" id="BAABIQ010000041">
    <property type="protein sequence ID" value="GAA4800495.1"/>
    <property type="molecule type" value="Genomic_DNA"/>
</dbReference>
<keyword evidence="1" id="KW-0560">Oxidoreductase</keyword>
<evidence type="ECO:0000259" key="3">
    <source>
        <dbReference type="Pfam" id="PF01494"/>
    </source>
</evidence>
<dbReference type="Proteomes" id="UP001501411">
    <property type="component" value="Unassembled WGS sequence"/>
</dbReference>
<dbReference type="PANTHER" id="PTHR13789">
    <property type="entry name" value="MONOOXYGENASE"/>
    <property type="match status" value="1"/>
</dbReference>
<keyword evidence="2 4" id="KW-0503">Monooxygenase</keyword>
<comment type="caution">
    <text evidence="4">The sequence shown here is derived from an EMBL/GenBank/DDBJ whole genome shotgun (WGS) entry which is preliminary data.</text>
</comment>
<evidence type="ECO:0000313" key="4">
    <source>
        <dbReference type="EMBL" id="GAA4800495.1"/>
    </source>
</evidence>
<gene>
    <name evidence="4" type="ORF">GCM10023231_31590</name>
</gene>
<evidence type="ECO:0000256" key="1">
    <source>
        <dbReference type="ARBA" id="ARBA00023002"/>
    </source>
</evidence>
<dbReference type="Gene3D" id="3.50.50.60">
    <property type="entry name" value="FAD/NAD(P)-binding domain"/>
    <property type="match status" value="1"/>
</dbReference>
<dbReference type="Pfam" id="PF01494">
    <property type="entry name" value="FAD_binding_3"/>
    <property type="match status" value="1"/>
</dbReference>
<accession>A0ABP9BU19</accession>
<name>A0ABP9BU19_9SPHI</name>
<dbReference type="InterPro" id="IPR036188">
    <property type="entry name" value="FAD/NAD-bd_sf"/>
</dbReference>
<reference evidence="5" key="1">
    <citation type="journal article" date="2019" name="Int. J. Syst. Evol. Microbiol.">
        <title>The Global Catalogue of Microorganisms (GCM) 10K type strain sequencing project: providing services to taxonomists for standard genome sequencing and annotation.</title>
        <authorList>
            <consortium name="The Broad Institute Genomics Platform"/>
            <consortium name="The Broad Institute Genome Sequencing Center for Infectious Disease"/>
            <person name="Wu L."/>
            <person name="Ma J."/>
        </authorList>
    </citation>
    <scope>NUCLEOTIDE SEQUENCE [LARGE SCALE GENOMIC DNA]</scope>
    <source>
        <strain evidence="5">JCM 18200</strain>
    </source>
</reference>
<sequence length="384" mass="43558">MEISETSIAIIGGGIAGLTAAIAFEKLGYQVTVYEASKSIKPVGAGLGLAGNAIGAFRVLDIEKAVIAKGKLLENFPILNQQGRTIYSLYSERVKKRFGVESFTIHRADLHATLISQLKQTTIELNKRLTKIERVNEAYRLTFEDNSDTICHYVIGADGIHSNTRKFIHPHSEVRFSGYVCWRAVTDNYFDIKKGSETWGKNGRVGIVPLADNKIYWYVCLNSKEQKISTLTKDDLAKRFIDYHEPIYPLINSTTEKSLIYNPIIDLKPQNTYTKQGVLLIGDAAHATTPNLGQGACQTIEDVATLYQLMQQAKDLQTAFKLFEKKRLKRTHFIVNTSWKMGKIAQLESPLWIRLRDFLFKHLPERLNHKQLEKVVYNVDYQTN</sequence>
<evidence type="ECO:0000256" key="2">
    <source>
        <dbReference type="ARBA" id="ARBA00023033"/>
    </source>
</evidence>
<dbReference type="PANTHER" id="PTHR13789:SF309">
    <property type="entry name" value="PUTATIVE (AFU_ORTHOLOGUE AFUA_6G14510)-RELATED"/>
    <property type="match status" value="1"/>
</dbReference>
<dbReference type="RefSeq" id="WP_345233011.1">
    <property type="nucleotide sequence ID" value="NZ_BAABIQ010000041.1"/>
</dbReference>
<evidence type="ECO:0000313" key="5">
    <source>
        <dbReference type="Proteomes" id="UP001501411"/>
    </source>
</evidence>
<organism evidence="4 5">
    <name type="scientific">Olivibacter ginsenosidimutans</name>
    <dbReference type="NCBI Taxonomy" id="1176537"/>
    <lineage>
        <taxon>Bacteria</taxon>
        <taxon>Pseudomonadati</taxon>
        <taxon>Bacteroidota</taxon>
        <taxon>Sphingobacteriia</taxon>
        <taxon>Sphingobacteriales</taxon>
        <taxon>Sphingobacteriaceae</taxon>
        <taxon>Olivibacter</taxon>
    </lineage>
</organism>
<dbReference type="NCBIfam" id="NF005243">
    <property type="entry name" value="PRK06753.1"/>
    <property type="match status" value="1"/>
</dbReference>
<proteinExistence type="predicted"/>
<protein>
    <submittedName>
        <fullName evidence="4">FAD-dependent monooxygenase</fullName>
    </submittedName>
</protein>
<dbReference type="InterPro" id="IPR002938">
    <property type="entry name" value="FAD-bd"/>
</dbReference>
<keyword evidence="5" id="KW-1185">Reference proteome</keyword>
<dbReference type="PRINTS" id="PR00420">
    <property type="entry name" value="RNGMNOXGNASE"/>
</dbReference>